<gene>
    <name evidence="2" type="ORF">AV274_1368</name>
</gene>
<dbReference type="InterPro" id="IPR029071">
    <property type="entry name" value="Ubiquitin-like_domsf"/>
</dbReference>
<evidence type="ECO:0000313" key="2">
    <source>
        <dbReference type="EMBL" id="OAO16924.1"/>
    </source>
</evidence>
<comment type="caution">
    <text evidence="2">The sequence shown here is derived from an EMBL/GenBank/DDBJ whole genome shotgun (WGS) entry which is preliminary data.</text>
</comment>
<evidence type="ECO:0000313" key="3">
    <source>
        <dbReference type="Proteomes" id="UP000078348"/>
    </source>
</evidence>
<dbReference type="CDD" id="cd17039">
    <property type="entry name" value="Ubl_ubiquitin_like"/>
    <property type="match status" value="1"/>
</dbReference>
<dbReference type="SUPFAM" id="SSF54236">
    <property type="entry name" value="Ubiquitin-like"/>
    <property type="match status" value="1"/>
</dbReference>
<dbReference type="Pfam" id="PF00240">
    <property type="entry name" value="ubiquitin"/>
    <property type="match status" value="1"/>
</dbReference>
<proteinExistence type="predicted"/>
<feature type="domain" description="Ubiquitin-like" evidence="1">
    <location>
        <begin position="1"/>
        <end position="74"/>
    </location>
</feature>
<name>A0A196SLZ4_BLAHN</name>
<accession>A0A196SLZ4</accession>
<dbReference type="SMART" id="SM00213">
    <property type="entry name" value="UBQ"/>
    <property type="match status" value="1"/>
</dbReference>
<evidence type="ECO:0000259" key="1">
    <source>
        <dbReference type="PROSITE" id="PS50053"/>
    </source>
</evidence>
<protein>
    <recommendedName>
        <fullName evidence="1">Ubiquitin-like domain-containing protein</fullName>
    </recommendedName>
</protein>
<dbReference type="OrthoDB" id="428577at2759"/>
<sequence>MHITAKYFDNVYDLEVEPSDWLLSLKKKISAVTNLATDEVQIMIGDKILHLEKKLSYYGIEEGTELYVFKKKTV</sequence>
<dbReference type="Proteomes" id="UP000078348">
    <property type="component" value="Unassembled WGS sequence"/>
</dbReference>
<keyword evidence="3" id="KW-1185">Reference proteome</keyword>
<dbReference type="Gene3D" id="3.10.20.90">
    <property type="entry name" value="Phosphatidylinositol 3-kinase Catalytic Subunit, Chain A, domain 1"/>
    <property type="match status" value="1"/>
</dbReference>
<dbReference type="AlphaFoldDB" id="A0A196SLZ4"/>
<dbReference type="PROSITE" id="PS50053">
    <property type="entry name" value="UBIQUITIN_2"/>
    <property type="match status" value="1"/>
</dbReference>
<reference evidence="2 3" key="1">
    <citation type="submission" date="2016-05" db="EMBL/GenBank/DDBJ databases">
        <title>Nuclear genome of Blastocystis sp. subtype 1 NandII.</title>
        <authorList>
            <person name="Gentekaki E."/>
            <person name="Curtis B."/>
            <person name="Stairs C."/>
            <person name="Eme L."/>
            <person name="Herman E."/>
            <person name="Klimes V."/>
            <person name="Arias M.C."/>
            <person name="Elias M."/>
            <person name="Hilliou F."/>
            <person name="Klute M."/>
            <person name="Malik S.-B."/>
            <person name="Pightling A."/>
            <person name="Rachubinski R."/>
            <person name="Salas D."/>
            <person name="Schlacht A."/>
            <person name="Suga H."/>
            <person name="Archibald J."/>
            <person name="Ball S.G."/>
            <person name="Clark G."/>
            <person name="Dacks J."/>
            <person name="Van Der Giezen M."/>
            <person name="Tsaousis A."/>
            <person name="Roger A."/>
        </authorList>
    </citation>
    <scope>NUCLEOTIDE SEQUENCE [LARGE SCALE GENOMIC DNA]</scope>
    <source>
        <strain evidence="3">ATCC 50177 / NandII</strain>
    </source>
</reference>
<dbReference type="EMBL" id="LXWW01000054">
    <property type="protein sequence ID" value="OAO16924.1"/>
    <property type="molecule type" value="Genomic_DNA"/>
</dbReference>
<dbReference type="InterPro" id="IPR000626">
    <property type="entry name" value="Ubiquitin-like_dom"/>
</dbReference>
<organism evidence="2 3">
    <name type="scientific">Blastocystis sp. subtype 1 (strain ATCC 50177 / NandII)</name>
    <dbReference type="NCBI Taxonomy" id="478820"/>
    <lineage>
        <taxon>Eukaryota</taxon>
        <taxon>Sar</taxon>
        <taxon>Stramenopiles</taxon>
        <taxon>Bigyra</taxon>
        <taxon>Opalozoa</taxon>
        <taxon>Opalinata</taxon>
        <taxon>Blastocystidae</taxon>
        <taxon>Blastocystis</taxon>
    </lineage>
</organism>